<evidence type="ECO:0000313" key="11">
    <source>
        <dbReference type="Proteomes" id="UP001491310"/>
    </source>
</evidence>
<feature type="region of interest" description="Disordered" evidence="6">
    <location>
        <begin position="421"/>
        <end position="482"/>
    </location>
</feature>
<dbReference type="EMBL" id="JALJOT010000001">
    <property type="protein sequence ID" value="KAK9918467.1"/>
    <property type="molecule type" value="Genomic_DNA"/>
</dbReference>
<feature type="domain" description="AGC-kinase C-terminal" evidence="9">
    <location>
        <begin position="358"/>
        <end position="428"/>
    </location>
</feature>
<dbReference type="InterPro" id="IPR011009">
    <property type="entry name" value="Kinase-like_dom_sf"/>
</dbReference>
<dbReference type="SMART" id="SM00133">
    <property type="entry name" value="S_TK_X"/>
    <property type="match status" value="1"/>
</dbReference>
<dbReference type="InterPro" id="IPR000719">
    <property type="entry name" value="Prot_kinase_dom"/>
</dbReference>
<dbReference type="PROSITE" id="PS51285">
    <property type="entry name" value="AGC_KINASE_CTER"/>
    <property type="match status" value="1"/>
</dbReference>
<accession>A0ABR2Z3C1</accession>
<keyword evidence="11" id="KW-1185">Reference proteome</keyword>
<evidence type="ECO:0000259" key="9">
    <source>
        <dbReference type="PROSITE" id="PS51285"/>
    </source>
</evidence>
<feature type="compositionally biased region" description="Low complexity" evidence="6">
    <location>
        <begin position="458"/>
        <end position="471"/>
    </location>
</feature>
<dbReference type="InterPro" id="IPR008271">
    <property type="entry name" value="Ser/Thr_kinase_AS"/>
</dbReference>
<dbReference type="Proteomes" id="UP001491310">
    <property type="component" value="Unassembled WGS sequence"/>
</dbReference>
<keyword evidence="4" id="KW-0418">Kinase</keyword>
<evidence type="ECO:0000313" key="10">
    <source>
        <dbReference type="EMBL" id="KAK9918467.1"/>
    </source>
</evidence>
<name>A0ABR2Z3C1_9CHLO</name>
<dbReference type="Gene3D" id="3.30.200.20">
    <property type="entry name" value="Phosphorylase Kinase, domain 1"/>
    <property type="match status" value="1"/>
</dbReference>
<dbReference type="SUPFAM" id="SSF56112">
    <property type="entry name" value="Protein kinase-like (PK-like)"/>
    <property type="match status" value="1"/>
</dbReference>
<gene>
    <name evidence="10" type="ORF">WJX75_004267</name>
</gene>
<dbReference type="InterPro" id="IPR000961">
    <property type="entry name" value="AGC-kinase_C"/>
</dbReference>
<dbReference type="SMART" id="SM00220">
    <property type="entry name" value="S_TKc"/>
    <property type="match status" value="1"/>
</dbReference>
<keyword evidence="3" id="KW-0547">Nucleotide-binding</keyword>
<evidence type="ECO:0000259" key="8">
    <source>
        <dbReference type="PROSITE" id="PS50011"/>
    </source>
</evidence>
<dbReference type="PROSITE" id="PS00108">
    <property type="entry name" value="PROTEIN_KINASE_ST"/>
    <property type="match status" value="1"/>
</dbReference>
<feature type="transmembrane region" description="Helical" evidence="7">
    <location>
        <begin position="610"/>
        <end position="631"/>
    </location>
</feature>
<feature type="transmembrane region" description="Helical" evidence="7">
    <location>
        <begin position="680"/>
        <end position="704"/>
    </location>
</feature>
<evidence type="ECO:0000256" key="3">
    <source>
        <dbReference type="ARBA" id="ARBA00022741"/>
    </source>
</evidence>
<evidence type="ECO:0000256" key="6">
    <source>
        <dbReference type="SAM" id="MobiDB-lite"/>
    </source>
</evidence>
<evidence type="ECO:0000256" key="2">
    <source>
        <dbReference type="ARBA" id="ARBA00022679"/>
    </source>
</evidence>
<evidence type="ECO:0000256" key="5">
    <source>
        <dbReference type="ARBA" id="ARBA00022840"/>
    </source>
</evidence>
<evidence type="ECO:0000256" key="7">
    <source>
        <dbReference type="SAM" id="Phobius"/>
    </source>
</evidence>
<keyword evidence="1" id="KW-0723">Serine/threonine-protein kinase</keyword>
<keyword evidence="7" id="KW-0812">Transmembrane</keyword>
<comment type="caution">
    <text evidence="10">The sequence shown here is derived from an EMBL/GenBank/DDBJ whole genome shotgun (WGS) entry which is preliminary data.</text>
</comment>
<keyword evidence="5" id="KW-0067">ATP-binding</keyword>
<evidence type="ECO:0008006" key="12">
    <source>
        <dbReference type="Google" id="ProtNLM"/>
    </source>
</evidence>
<dbReference type="Gene3D" id="1.10.510.10">
    <property type="entry name" value="Transferase(Phosphotransferase) domain 1"/>
    <property type="match status" value="1"/>
</dbReference>
<feature type="domain" description="Protein kinase" evidence="8">
    <location>
        <begin position="44"/>
        <end position="357"/>
    </location>
</feature>
<feature type="transmembrane region" description="Helical" evidence="7">
    <location>
        <begin position="577"/>
        <end position="604"/>
    </location>
</feature>
<dbReference type="PANTHER" id="PTHR24353:SF37">
    <property type="entry name" value="CAMP-DEPENDENT PROTEIN KINASE CATALYTIC SUBUNIT PRKX"/>
    <property type="match status" value="1"/>
</dbReference>
<protein>
    <recommendedName>
        <fullName evidence="12">Pkinase-domain-containing protein</fullName>
    </recommendedName>
</protein>
<evidence type="ECO:0000256" key="4">
    <source>
        <dbReference type="ARBA" id="ARBA00022777"/>
    </source>
</evidence>
<keyword evidence="2" id="KW-0808">Transferase</keyword>
<keyword evidence="7" id="KW-0472">Membrane</keyword>
<dbReference type="PANTHER" id="PTHR24353">
    <property type="entry name" value="CYCLIC NUCLEOTIDE-DEPENDENT PROTEIN KINASE"/>
    <property type="match status" value="1"/>
</dbReference>
<keyword evidence="7" id="KW-1133">Transmembrane helix</keyword>
<proteinExistence type="predicted"/>
<evidence type="ECO:0000256" key="1">
    <source>
        <dbReference type="ARBA" id="ARBA00022527"/>
    </source>
</evidence>
<dbReference type="PROSITE" id="PS50011">
    <property type="entry name" value="PROTEIN_KINASE_DOM"/>
    <property type="match status" value="1"/>
</dbReference>
<reference evidence="10 11" key="1">
    <citation type="journal article" date="2024" name="Nat. Commun.">
        <title>Phylogenomics reveals the evolutionary origins of lichenization in chlorophyte algae.</title>
        <authorList>
            <person name="Puginier C."/>
            <person name="Libourel C."/>
            <person name="Otte J."/>
            <person name="Skaloud P."/>
            <person name="Haon M."/>
            <person name="Grisel S."/>
            <person name="Petersen M."/>
            <person name="Berrin J.G."/>
            <person name="Delaux P.M."/>
            <person name="Dal Grande F."/>
            <person name="Keller J."/>
        </authorList>
    </citation>
    <scope>NUCLEOTIDE SEQUENCE [LARGE SCALE GENOMIC DNA]</scope>
    <source>
        <strain evidence="10 11">SAG 216-7</strain>
    </source>
</reference>
<sequence>MEDTMEGPPIKRKLFSNKSLCNIRAALRRGQNDLFIEESSGSNPDLKSTLARQRFARMGLAQNLSSASSRDLSDLIPAQRAISEPRILGKLHKQPLNVLYPSLDGLELLRTLGQFLALKALKKADVVRMNQLRHIANEKDILASIHHPFIVDLHAVYSDATRVYMLMGYVPGGELFHHLQKAPRRRLPAPAACFYAASVLLALEYLHDRNIVYRDLKPENILLDTTGYIKLADFGFAKIMEEDRTYTMCGTPEYIAPEMIQMLGHDRAVDYWSLGVLIYEMLAGCPPFMAGQSAGQPGSRGATLDTYRRIIGGKLEFPAHITLPAKDLIRRLLAADPASRLGSGASGAQEVMDHPLFQRLDWDALLRRELPAPIVPEVLRDGDASNFGLYSESVDAEVPPASPHDTEAADSFFRDWLHSAAEQGGGATPGTGAQWFAADAKTPTGQPPIALGGRKSELSSSNDSSLFRLSPGGPPSPPTQGSLLQFTDLAALHIDDVASRSAFARPSLDSMAHNEQEAQENDDEFQDLVGSVEETFCQDPRDPTEAGFKVSASEEESARRSGYRLDQTAVSMGNLALIAYGVAFVGSCLSWVLLLAGTGALYGICPEACLYYFGLSWWSVWFQFIILLVSVPVGALGAKNWKSAVLALLAANTAVVMKQADGYLSLKETDPYYSSFPDRINTTITGFTLVSIFNVLLILAIGAVDEECTKISAPQQSAYSNSEPAAYPRAGP</sequence>
<dbReference type="Pfam" id="PF00069">
    <property type="entry name" value="Pkinase"/>
    <property type="match status" value="1"/>
</dbReference>
<organism evidence="10 11">
    <name type="scientific">Coccomyxa subellipsoidea</name>
    <dbReference type="NCBI Taxonomy" id="248742"/>
    <lineage>
        <taxon>Eukaryota</taxon>
        <taxon>Viridiplantae</taxon>
        <taxon>Chlorophyta</taxon>
        <taxon>core chlorophytes</taxon>
        <taxon>Trebouxiophyceae</taxon>
        <taxon>Trebouxiophyceae incertae sedis</taxon>
        <taxon>Coccomyxaceae</taxon>
        <taxon>Coccomyxa</taxon>
    </lineage>
</organism>